<evidence type="ECO:0000256" key="3">
    <source>
        <dbReference type="ARBA" id="ARBA00022989"/>
    </source>
</evidence>
<dbReference type="SUPFAM" id="SSF103481">
    <property type="entry name" value="Multidrug resistance efflux transporter EmrE"/>
    <property type="match status" value="2"/>
</dbReference>
<dbReference type="AlphaFoldDB" id="A0AAJ6VVH6"/>
<sequence length="371" mass="41333">MKITRQGRTGLKIVLLCCVWYSISSTNNVIGKIVLTNFPFPLSVTMVHLGSIAIYSGPVLAVGGIRPSLDMDWPSWARCILPLVLGKFFTSLTSHVSLWKVPVSYAHTVKATMPFFTVILTKLILGQSQTLAVYCSLIPIISGVIIATVTEISFDMVGLLAALSSTIVFALQNIYTKKVMHDRQVHHLRLLHILARLALLCFLPIWIFYDTPRLLRNRELTKHTDLLTVILLFIDGFLNFAQNLVAFTMLNMLSPLTYSVCNATKRICIISFSLFMLHNPVTAANVFGMSLAIFGVLLYNKAKLDAHRRKELPTYHTVTAQGDSIASKVSDAKSRLAKTANGFTKPNNILFEHVFSNNNNNNSHYLPLVHS</sequence>
<feature type="transmembrane region" description="Helical" evidence="5">
    <location>
        <begin position="156"/>
        <end position="176"/>
    </location>
</feature>
<feature type="transmembrane region" description="Helical" evidence="5">
    <location>
        <begin position="131"/>
        <end position="150"/>
    </location>
</feature>
<feature type="transmembrane region" description="Helical" evidence="5">
    <location>
        <begin position="283"/>
        <end position="300"/>
    </location>
</feature>
<name>A0AAJ6VVH6_9ACAR</name>
<evidence type="ECO:0000256" key="5">
    <source>
        <dbReference type="SAM" id="Phobius"/>
    </source>
</evidence>
<evidence type="ECO:0000256" key="1">
    <source>
        <dbReference type="ARBA" id="ARBA00004141"/>
    </source>
</evidence>
<feature type="domain" description="Sugar phosphate transporter" evidence="6">
    <location>
        <begin position="12"/>
        <end position="300"/>
    </location>
</feature>
<dbReference type="GeneID" id="100901095"/>
<gene>
    <name evidence="8" type="primary">LOC100901095</name>
</gene>
<keyword evidence="3 5" id="KW-1133">Transmembrane helix</keyword>
<keyword evidence="7" id="KW-1185">Reference proteome</keyword>
<feature type="transmembrane region" description="Helical" evidence="5">
    <location>
        <begin position="42"/>
        <end position="63"/>
    </location>
</feature>
<feature type="transmembrane region" description="Helical" evidence="5">
    <location>
        <begin position="229"/>
        <end position="249"/>
    </location>
</feature>
<feature type="transmembrane region" description="Helical" evidence="5">
    <location>
        <begin position="188"/>
        <end position="209"/>
    </location>
</feature>
<dbReference type="InterPro" id="IPR037185">
    <property type="entry name" value="EmrE-like"/>
</dbReference>
<proteinExistence type="predicted"/>
<reference evidence="8" key="1">
    <citation type="submission" date="2025-08" db="UniProtKB">
        <authorList>
            <consortium name="RefSeq"/>
        </authorList>
    </citation>
    <scope>IDENTIFICATION</scope>
</reference>
<keyword evidence="4 5" id="KW-0472">Membrane</keyword>
<dbReference type="GO" id="GO:0016020">
    <property type="term" value="C:membrane"/>
    <property type="evidence" value="ECO:0007669"/>
    <property type="project" value="UniProtKB-SubCell"/>
</dbReference>
<evidence type="ECO:0000313" key="8">
    <source>
        <dbReference type="RefSeq" id="XP_003737885.1"/>
    </source>
</evidence>
<dbReference type="Proteomes" id="UP000694867">
    <property type="component" value="Unplaced"/>
</dbReference>
<evidence type="ECO:0000256" key="4">
    <source>
        <dbReference type="ARBA" id="ARBA00023136"/>
    </source>
</evidence>
<evidence type="ECO:0000259" key="6">
    <source>
        <dbReference type="Pfam" id="PF03151"/>
    </source>
</evidence>
<comment type="subcellular location">
    <subcellularLocation>
        <location evidence="1">Membrane</location>
        <topology evidence="1">Multi-pass membrane protein</topology>
    </subcellularLocation>
</comment>
<dbReference type="KEGG" id="goe:100901095"/>
<dbReference type="RefSeq" id="XP_003737885.1">
    <property type="nucleotide sequence ID" value="XM_003737837.2"/>
</dbReference>
<dbReference type="PANTHER" id="PTHR11132">
    <property type="entry name" value="SOLUTE CARRIER FAMILY 35"/>
    <property type="match status" value="1"/>
</dbReference>
<feature type="transmembrane region" description="Helical" evidence="5">
    <location>
        <begin position="75"/>
        <end position="99"/>
    </location>
</feature>
<evidence type="ECO:0000256" key="2">
    <source>
        <dbReference type="ARBA" id="ARBA00022692"/>
    </source>
</evidence>
<dbReference type="InterPro" id="IPR050186">
    <property type="entry name" value="TPT_transporter"/>
</dbReference>
<keyword evidence="2 5" id="KW-0812">Transmembrane</keyword>
<dbReference type="InterPro" id="IPR004853">
    <property type="entry name" value="Sugar_P_trans_dom"/>
</dbReference>
<organism evidence="7 8">
    <name type="scientific">Galendromus occidentalis</name>
    <name type="common">western predatory mite</name>
    <dbReference type="NCBI Taxonomy" id="34638"/>
    <lineage>
        <taxon>Eukaryota</taxon>
        <taxon>Metazoa</taxon>
        <taxon>Ecdysozoa</taxon>
        <taxon>Arthropoda</taxon>
        <taxon>Chelicerata</taxon>
        <taxon>Arachnida</taxon>
        <taxon>Acari</taxon>
        <taxon>Parasitiformes</taxon>
        <taxon>Mesostigmata</taxon>
        <taxon>Gamasina</taxon>
        <taxon>Phytoseioidea</taxon>
        <taxon>Phytoseiidae</taxon>
        <taxon>Typhlodrominae</taxon>
        <taxon>Galendromus</taxon>
    </lineage>
</organism>
<accession>A0AAJ6VVH6</accession>
<protein>
    <submittedName>
        <fullName evidence="8">Solute carrier family 35 member E1 homolog</fullName>
    </submittedName>
</protein>
<evidence type="ECO:0000313" key="7">
    <source>
        <dbReference type="Proteomes" id="UP000694867"/>
    </source>
</evidence>
<feature type="transmembrane region" description="Helical" evidence="5">
    <location>
        <begin position="12"/>
        <end position="30"/>
    </location>
</feature>
<dbReference type="Pfam" id="PF03151">
    <property type="entry name" value="TPT"/>
    <property type="match status" value="1"/>
</dbReference>